<organism evidence="5 6">
    <name type="scientific">Fasciolopsis buskii</name>
    <dbReference type="NCBI Taxonomy" id="27845"/>
    <lineage>
        <taxon>Eukaryota</taxon>
        <taxon>Metazoa</taxon>
        <taxon>Spiralia</taxon>
        <taxon>Lophotrochozoa</taxon>
        <taxon>Platyhelminthes</taxon>
        <taxon>Trematoda</taxon>
        <taxon>Digenea</taxon>
        <taxon>Plagiorchiida</taxon>
        <taxon>Echinostomata</taxon>
        <taxon>Echinostomatoidea</taxon>
        <taxon>Fasciolidae</taxon>
        <taxon>Fasciolopsis</taxon>
    </lineage>
</organism>
<evidence type="ECO:0000256" key="1">
    <source>
        <dbReference type="ARBA" id="ARBA00023015"/>
    </source>
</evidence>
<evidence type="ECO:0000256" key="4">
    <source>
        <dbReference type="SAM" id="MobiDB-lite"/>
    </source>
</evidence>
<dbReference type="OrthoDB" id="5771769at2759"/>
<evidence type="ECO:0000313" key="5">
    <source>
        <dbReference type="EMBL" id="KAA0191853.1"/>
    </source>
</evidence>
<dbReference type="AlphaFoldDB" id="A0A8E0RS21"/>
<evidence type="ECO:0000313" key="6">
    <source>
        <dbReference type="Proteomes" id="UP000728185"/>
    </source>
</evidence>
<proteinExistence type="predicted"/>
<comment type="caution">
    <text evidence="5">The sequence shown here is derived from an EMBL/GenBank/DDBJ whole genome shotgun (WGS) entry which is preliminary data.</text>
</comment>
<keyword evidence="6" id="KW-1185">Reference proteome</keyword>
<gene>
    <name evidence="5" type="ORF">FBUS_06638</name>
</gene>
<dbReference type="EMBL" id="LUCM01006077">
    <property type="protein sequence ID" value="KAA0191853.1"/>
    <property type="molecule type" value="Genomic_DNA"/>
</dbReference>
<keyword evidence="3 5" id="KW-0675">Receptor</keyword>
<keyword evidence="2" id="KW-0804">Transcription</keyword>
<protein>
    <submittedName>
        <fullName evidence="5">Putative nuclear hormone receptor</fullName>
    </submittedName>
</protein>
<dbReference type="SUPFAM" id="SSF48508">
    <property type="entry name" value="Nuclear receptor ligand-binding domain"/>
    <property type="match status" value="1"/>
</dbReference>
<dbReference type="Proteomes" id="UP000728185">
    <property type="component" value="Unassembled WGS sequence"/>
</dbReference>
<dbReference type="Gene3D" id="1.10.565.10">
    <property type="entry name" value="Retinoid X Receptor"/>
    <property type="match status" value="1"/>
</dbReference>
<feature type="compositionally biased region" description="Low complexity" evidence="4">
    <location>
        <begin position="216"/>
        <end position="246"/>
    </location>
</feature>
<evidence type="ECO:0000256" key="3">
    <source>
        <dbReference type="ARBA" id="ARBA00023170"/>
    </source>
</evidence>
<accession>A0A8E0RS21</accession>
<sequence>MYPVVLLLLSRDYRPDTDEFNYFDFTPDERATIMRHFPSYLRFTEHLRMAGLLFHHLGLSLPELSLLCAVEIVRNYQVLDEPTRSSTKDLYILAHHSLRMYMTTHTYSRTELADNSEPNCDSDSQHRWAQLVAMCKMVQAMNREHHDILSNLKSLRPDLYFPELYVEMFRLADDASALVSASAKAVTLACSSAFQSLTPLRLSMSHTSMETHPALSSSSSSSQGHPDSAVDSTTVTSSMSATPTTTVIAPPLADSGELGSTHGFLPTSDRWDAGRLALAVPAAMAAVAAVAAEASTLSQAVQQPHQQQLQHHHLQHQQHFQTITSGVYHQPQQPNTQLESSCPGSSILLPRTDMLTGVAYPSQRRSTSPGPYFSGHATSLFFTQTHPPAS</sequence>
<dbReference type="InterPro" id="IPR035500">
    <property type="entry name" value="NHR-like_dom_sf"/>
</dbReference>
<keyword evidence="1" id="KW-0805">Transcription regulation</keyword>
<name>A0A8E0RS21_9TREM</name>
<evidence type="ECO:0000256" key="2">
    <source>
        <dbReference type="ARBA" id="ARBA00023163"/>
    </source>
</evidence>
<feature type="region of interest" description="Disordered" evidence="4">
    <location>
        <begin position="208"/>
        <end position="253"/>
    </location>
</feature>
<reference evidence="5" key="1">
    <citation type="submission" date="2019-05" db="EMBL/GenBank/DDBJ databases">
        <title>Annotation for the trematode Fasciolopsis buski.</title>
        <authorList>
            <person name="Choi Y.-J."/>
        </authorList>
    </citation>
    <scope>NUCLEOTIDE SEQUENCE</scope>
    <source>
        <strain evidence="5">HT</strain>
        <tissue evidence="5">Whole worm</tissue>
    </source>
</reference>